<reference evidence="3" key="1">
    <citation type="submission" date="2018-01" db="EMBL/GenBank/DDBJ databases">
        <title>An insight into the sialome of Amazonian anophelines.</title>
        <authorList>
            <person name="Ribeiro J.M."/>
            <person name="Scarpassa V."/>
            <person name="Calvo E."/>
        </authorList>
    </citation>
    <scope>NUCLEOTIDE SEQUENCE</scope>
</reference>
<evidence type="ECO:0000256" key="2">
    <source>
        <dbReference type="SAM" id="SignalP"/>
    </source>
</evidence>
<feature type="transmembrane region" description="Helical" evidence="1">
    <location>
        <begin position="40"/>
        <end position="57"/>
    </location>
</feature>
<name>A0A2M4DCS7_ANODA</name>
<feature type="signal peptide" evidence="2">
    <location>
        <begin position="1"/>
        <end position="19"/>
    </location>
</feature>
<keyword evidence="2" id="KW-0732">Signal</keyword>
<protein>
    <recommendedName>
        <fullName evidence="4">Secreted protein</fullName>
    </recommendedName>
</protein>
<organism evidence="3">
    <name type="scientific">Anopheles darlingi</name>
    <name type="common">Mosquito</name>
    <dbReference type="NCBI Taxonomy" id="43151"/>
    <lineage>
        <taxon>Eukaryota</taxon>
        <taxon>Metazoa</taxon>
        <taxon>Ecdysozoa</taxon>
        <taxon>Arthropoda</taxon>
        <taxon>Hexapoda</taxon>
        <taxon>Insecta</taxon>
        <taxon>Pterygota</taxon>
        <taxon>Neoptera</taxon>
        <taxon>Endopterygota</taxon>
        <taxon>Diptera</taxon>
        <taxon>Nematocera</taxon>
        <taxon>Culicoidea</taxon>
        <taxon>Culicidae</taxon>
        <taxon>Anophelinae</taxon>
        <taxon>Anopheles</taxon>
    </lineage>
</organism>
<dbReference type="EMBL" id="GGFL01011199">
    <property type="protein sequence ID" value="MBW75377.1"/>
    <property type="molecule type" value="Transcribed_RNA"/>
</dbReference>
<dbReference type="AlphaFoldDB" id="A0A2M4DCS7"/>
<keyword evidence="1" id="KW-1133">Transmembrane helix</keyword>
<proteinExistence type="predicted"/>
<evidence type="ECO:0000313" key="3">
    <source>
        <dbReference type="EMBL" id="MBW75377.1"/>
    </source>
</evidence>
<accession>A0A2M4DCS7</accession>
<keyword evidence="1" id="KW-0812">Transmembrane</keyword>
<feature type="chain" id="PRO_5014992826" description="Secreted protein" evidence="2">
    <location>
        <begin position="20"/>
        <end position="85"/>
    </location>
</feature>
<sequence length="85" mass="9761">MFTVFLYIFLLCSMSINEAVLCRAILQCMEDNSMTIKITYQVGLLLLGNLLFSLPIINRTHVLSNFSSFKPNINSLCSFHSCWFE</sequence>
<keyword evidence="1" id="KW-0472">Membrane</keyword>
<evidence type="ECO:0000256" key="1">
    <source>
        <dbReference type="SAM" id="Phobius"/>
    </source>
</evidence>
<evidence type="ECO:0008006" key="4">
    <source>
        <dbReference type="Google" id="ProtNLM"/>
    </source>
</evidence>